<organism evidence="6 7">
    <name type="scientific">Thalassolituus maritimus</name>
    <dbReference type="NCBI Taxonomy" id="484498"/>
    <lineage>
        <taxon>Bacteria</taxon>
        <taxon>Pseudomonadati</taxon>
        <taxon>Pseudomonadota</taxon>
        <taxon>Gammaproteobacteria</taxon>
        <taxon>Oceanospirillales</taxon>
        <taxon>Oceanospirillaceae</taxon>
        <taxon>Thalassolituus</taxon>
    </lineage>
</organism>
<accession>A0ABP9ZYW6</accession>
<feature type="chain" id="PRO_5045241959" description="FimV N-terminal domain-containing protein" evidence="4">
    <location>
        <begin position="24"/>
        <end position="1161"/>
    </location>
</feature>
<dbReference type="InterPro" id="IPR020012">
    <property type="entry name" value="LysM_FimV"/>
</dbReference>
<feature type="signal peptide" evidence="4">
    <location>
        <begin position="1"/>
        <end position="23"/>
    </location>
</feature>
<feature type="compositionally biased region" description="Acidic residues" evidence="3">
    <location>
        <begin position="982"/>
        <end position="1004"/>
    </location>
</feature>
<dbReference type="PROSITE" id="PS50005">
    <property type="entry name" value="TPR"/>
    <property type="match status" value="1"/>
</dbReference>
<evidence type="ECO:0000256" key="4">
    <source>
        <dbReference type="SAM" id="SignalP"/>
    </source>
</evidence>
<feature type="compositionally biased region" description="Low complexity" evidence="3">
    <location>
        <begin position="450"/>
        <end position="464"/>
    </location>
</feature>
<evidence type="ECO:0000256" key="3">
    <source>
        <dbReference type="SAM" id="MobiDB-lite"/>
    </source>
</evidence>
<gene>
    <name evidence="6" type="ORF">NBRC116585_14620</name>
</gene>
<dbReference type="RefSeq" id="WP_353294285.1">
    <property type="nucleotide sequence ID" value="NZ_BAABWH010000003.1"/>
</dbReference>
<keyword evidence="7" id="KW-1185">Reference proteome</keyword>
<evidence type="ECO:0000256" key="2">
    <source>
        <dbReference type="SAM" id="Coils"/>
    </source>
</evidence>
<feature type="region of interest" description="Disordered" evidence="3">
    <location>
        <begin position="147"/>
        <end position="179"/>
    </location>
</feature>
<name>A0ABP9ZYW6_9GAMM</name>
<dbReference type="InterPro" id="IPR036779">
    <property type="entry name" value="LysM_dom_sf"/>
</dbReference>
<dbReference type="Gene3D" id="3.10.350.10">
    <property type="entry name" value="LysM domain"/>
    <property type="match status" value="1"/>
</dbReference>
<feature type="domain" description="FimV N-terminal" evidence="5">
    <location>
        <begin position="24"/>
        <end position="126"/>
    </location>
</feature>
<feature type="region of interest" description="Disordered" evidence="3">
    <location>
        <begin position="733"/>
        <end position="772"/>
    </location>
</feature>
<feature type="compositionally biased region" description="Acidic residues" evidence="3">
    <location>
        <begin position="420"/>
        <end position="434"/>
    </location>
</feature>
<keyword evidence="1" id="KW-0802">TPR repeat</keyword>
<dbReference type="InterPro" id="IPR019734">
    <property type="entry name" value="TPR_rpt"/>
</dbReference>
<protein>
    <recommendedName>
        <fullName evidence="5">FimV N-terminal domain-containing protein</fullName>
    </recommendedName>
</protein>
<evidence type="ECO:0000313" key="7">
    <source>
        <dbReference type="Proteomes" id="UP001481413"/>
    </source>
</evidence>
<feature type="compositionally biased region" description="Acidic residues" evidence="3">
    <location>
        <begin position="743"/>
        <end position="753"/>
    </location>
</feature>
<dbReference type="NCBIfam" id="TIGR03504">
    <property type="entry name" value="FimV_Cterm"/>
    <property type="match status" value="1"/>
</dbReference>
<comment type="caution">
    <text evidence="6">The sequence shown here is derived from an EMBL/GenBank/DDBJ whole genome shotgun (WGS) entry which is preliminary data.</text>
</comment>
<evidence type="ECO:0000256" key="1">
    <source>
        <dbReference type="PROSITE-ProRule" id="PRU00339"/>
    </source>
</evidence>
<dbReference type="Pfam" id="PF25800">
    <property type="entry name" value="FimV_N"/>
    <property type="match status" value="1"/>
</dbReference>
<proteinExistence type="predicted"/>
<keyword evidence="4" id="KW-0732">Signal</keyword>
<feature type="compositionally biased region" description="Acidic residues" evidence="3">
    <location>
        <begin position="1014"/>
        <end position="1025"/>
    </location>
</feature>
<sequence length="1161" mass="123392">MKRLLAKSILLAGGMSLSSQILALGLGEMKLDSALNQPLNAKIELIDAQGLTNAEIKPKLASAADFERAGIDRYQFLTQMKFSVNGDRILITTRDPVNEPFLNFLVELNWPAGRVLREYTVLLDPPVFEEGRVQPLVAVPAGSVQSTATVTTPPAPAPKPAPTRSNTWQEPAAPGTYKVQPNDTLWEIALATRPDSSVSPQQMMIALQDVNPDAFINGNINRLKTHTVLDIPDASIIETVNNREAVAEVVRQNRELKAGVAQIDATGRKNDAPAPRKSTGNGEVRLLASQADGDANQSGGSVSGAAGTRGAADTDLAIALENLDKSQRENQELVDRLSALEEQLAKMERLIALQNDQLASMQAESTNSAAKPEEAAANAPQDQNATSEAAVEEGDAVAANQTAEETTQQEQPTTVSESAVETDDTAPSDTENSEASESGTEVAGTEGQVAVAEGDSSSEGGSAETDYNYSEQTDAALTAPVASETAEQKAMAERAAAEARKAASQSNQSIVDKILAVPYEYLAIAAGLLLTLIVLLLRLRARKEEEAVAAAEKELAAEDVAASGAALDDFDQLDGLNGPDSDDLPDFEESALADNNESEFGDFDLGNDDPTQNIESDLADIDLDAYEDADAEYETVGQTEDALSESDIYIAYGKFDQAIELLKGAIAAEPERTDLRLKQLEVLSSLDDSQAFAESESDLIALGNADANAAAAELRMQLSNPVEPEIRADDALSLDGDLPSLDDSAEGEFDDGMDFGAALDFGDDVKPEDDGIGAKLETVPELELGESSDFDAEGEGVNMSLEDEAPELDDELLNFDMEDSDQLENDESDSLAELDSAPALDIETEDSAEEGAGSFELDEELVGELEELPAADLSDEPELEAGLDFSTDEFELDEEGLTAALEENEAPVADSSVEAKEEDDLSLDFELDEPVAVSDELDDLLDESEPGAESLDALVADGAEDGSKEDAVDSIENASDALAAEQESDDDLPELTFDVDTDDAESVDLADLSLDQNNDQDSDLTEDLTAEAVQDDAPVALEDPELPSDDASADDSDSQSDEPEMSTDQDSDASDELEGLMSMDADDLAENSDLIGGIDLDELAAADDEFDFLAGTDECATKLDLAQAYVDMEDVDGAKELLQEVIQEGNDAQKQEAKDLMDKLS</sequence>
<dbReference type="Gene3D" id="1.20.58.2200">
    <property type="match status" value="1"/>
</dbReference>
<feature type="compositionally biased region" description="Acidic residues" evidence="3">
    <location>
        <begin position="916"/>
        <end position="946"/>
    </location>
</feature>
<feature type="compositionally biased region" description="Acidic residues" evidence="3">
    <location>
        <begin position="820"/>
        <end position="832"/>
    </location>
</feature>
<keyword evidence="2" id="KW-0175">Coiled coil</keyword>
<evidence type="ECO:0000259" key="5">
    <source>
        <dbReference type="Pfam" id="PF25800"/>
    </source>
</evidence>
<reference evidence="6 7" key="1">
    <citation type="submission" date="2024-04" db="EMBL/GenBank/DDBJ databases">
        <title>Draft genome sequence of Thalassolituus maritimus NBRC 116585.</title>
        <authorList>
            <person name="Miyakawa T."/>
            <person name="Kusuya Y."/>
            <person name="Miura T."/>
        </authorList>
    </citation>
    <scope>NUCLEOTIDE SEQUENCE [LARGE SCALE GENOMIC DNA]</scope>
    <source>
        <strain evidence="6 7">5NW40-0001</strain>
    </source>
</reference>
<feature type="repeat" description="TPR" evidence="1">
    <location>
        <begin position="639"/>
        <end position="672"/>
    </location>
</feature>
<feature type="region of interest" description="Disordered" evidence="3">
    <location>
        <begin position="290"/>
        <end position="309"/>
    </location>
</feature>
<dbReference type="InterPro" id="IPR020011">
    <property type="entry name" value="FimV_C"/>
</dbReference>
<dbReference type="InterPro" id="IPR057840">
    <property type="entry name" value="FimV_N"/>
</dbReference>
<feature type="region of interest" description="Disordered" evidence="3">
    <location>
        <begin position="902"/>
        <end position="1077"/>
    </location>
</feature>
<feature type="coiled-coil region" evidence="2">
    <location>
        <begin position="534"/>
        <end position="561"/>
    </location>
</feature>
<feature type="region of interest" description="Disordered" evidence="3">
    <location>
        <begin position="820"/>
        <end position="860"/>
    </location>
</feature>
<evidence type="ECO:0000313" key="6">
    <source>
        <dbReference type="EMBL" id="GAA6145344.1"/>
    </source>
</evidence>
<dbReference type="Proteomes" id="UP001481413">
    <property type="component" value="Unassembled WGS sequence"/>
</dbReference>
<feature type="compositionally biased region" description="Low complexity" evidence="3">
    <location>
        <begin position="733"/>
        <end position="742"/>
    </location>
</feature>
<dbReference type="InterPro" id="IPR038440">
    <property type="entry name" value="FimV_C_sf"/>
</dbReference>
<dbReference type="EMBL" id="BAABWH010000003">
    <property type="protein sequence ID" value="GAA6145344.1"/>
    <property type="molecule type" value="Genomic_DNA"/>
</dbReference>
<dbReference type="NCBIfam" id="TIGR03505">
    <property type="entry name" value="FimV_core"/>
    <property type="match status" value="1"/>
</dbReference>
<feature type="compositionally biased region" description="Acidic residues" evidence="3">
    <location>
        <begin position="1038"/>
        <end position="1077"/>
    </location>
</feature>
<feature type="region of interest" description="Disordered" evidence="3">
    <location>
        <begin position="362"/>
        <end position="466"/>
    </location>
</feature>
<feature type="compositionally biased region" description="Low complexity" evidence="3">
    <location>
        <begin position="396"/>
        <end position="418"/>
    </location>
</feature>